<dbReference type="SUPFAM" id="SSF50156">
    <property type="entry name" value="PDZ domain-like"/>
    <property type="match status" value="1"/>
</dbReference>
<proteinExistence type="predicted"/>
<dbReference type="Gene3D" id="2.30.42.10">
    <property type="match status" value="1"/>
</dbReference>
<evidence type="ECO:0000313" key="2">
    <source>
        <dbReference type="EMBL" id="KAK6642669.1"/>
    </source>
</evidence>
<comment type="caution">
    <text evidence="2">The sequence shown here is derived from an EMBL/GenBank/DDBJ whole genome shotgun (WGS) entry which is preliminary data.</text>
</comment>
<reference evidence="2 3" key="1">
    <citation type="submission" date="2023-10" db="EMBL/GenBank/DDBJ databases">
        <title>Genomes of two closely related lineages of the louse Polyplax serrata with different host specificities.</title>
        <authorList>
            <person name="Martinu J."/>
            <person name="Tarabai H."/>
            <person name="Stefka J."/>
            <person name="Hypsa V."/>
        </authorList>
    </citation>
    <scope>NUCLEOTIDE SEQUENCE [LARGE SCALE GENOMIC DNA]</scope>
    <source>
        <strain evidence="2">HR10_N</strain>
    </source>
</reference>
<evidence type="ECO:0000313" key="3">
    <source>
        <dbReference type="Proteomes" id="UP001372834"/>
    </source>
</evidence>
<name>A0AAN8XL24_POLSC</name>
<accession>A0AAN8XL24</accession>
<dbReference type="EMBL" id="JAWJWE010000002">
    <property type="protein sequence ID" value="KAK6642669.1"/>
    <property type="molecule type" value="Genomic_DNA"/>
</dbReference>
<organism evidence="2 3">
    <name type="scientific">Polyplax serrata</name>
    <name type="common">Common mouse louse</name>
    <dbReference type="NCBI Taxonomy" id="468196"/>
    <lineage>
        <taxon>Eukaryota</taxon>
        <taxon>Metazoa</taxon>
        <taxon>Ecdysozoa</taxon>
        <taxon>Arthropoda</taxon>
        <taxon>Hexapoda</taxon>
        <taxon>Insecta</taxon>
        <taxon>Pterygota</taxon>
        <taxon>Neoptera</taxon>
        <taxon>Paraneoptera</taxon>
        <taxon>Psocodea</taxon>
        <taxon>Troctomorpha</taxon>
        <taxon>Phthiraptera</taxon>
        <taxon>Anoplura</taxon>
        <taxon>Polyplacidae</taxon>
        <taxon>Polyplax</taxon>
    </lineage>
</organism>
<evidence type="ECO:0000259" key="1">
    <source>
        <dbReference type="PROSITE" id="PS50106"/>
    </source>
</evidence>
<dbReference type="AlphaFoldDB" id="A0AAN8XL24"/>
<dbReference type="Proteomes" id="UP001372834">
    <property type="component" value="Unassembled WGS sequence"/>
</dbReference>
<protein>
    <recommendedName>
        <fullName evidence="1">PDZ domain-containing protein</fullName>
    </recommendedName>
</protein>
<gene>
    <name evidence="2" type="ORF">RUM43_004171</name>
</gene>
<dbReference type="Pfam" id="PF00595">
    <property type="entry name" value="PDZ"/>
    <property type="match status" value="1"/>
</dbReference>
<feature type="domain" description="PDZ" evidence="1">
    <location>
        <begin position="43"/>
        <end position="101"/>
    </location>
</feature>
<dbReference type="InterPro" id="IPR001478">
    <property type="entry name" value="PDZ"/>
</dbReference>
<dbReference type="PROSITE" id="PS50106">
    <property type="entry name" value="PDZ"/>
    <property type="match status" value="1"/>
</dbReference>
<dbReference type="InterPro" id="IPR036034">
    <property type="entry name" value="PDZ_sf"/>
</dbReference>
<sequence length="101" mass="11039">MRFFFFRRHLRFVPDCPVRCGAVSDVVGKVKKKYESLGDSVLIVNLEKSHRGLGISLAGHKDRNRMAVFVCGINPNGAAFKTGGIEVGDEILEAGNWASSS</sequence>